<dbReference type="SUPFAM" id="SSF53254">
    <property type="entry name" value="Phosphoglycerate mutase-like"/>
    <property type="match status" value="1"/>
</dbReference>
<gene>
    <name evidence="1" type="ORF">ruthe_02473</name>
</gene>
<dbReference type="EMBL" id="AOLV01000028">
    <property type="protein sequence ID" value="EPX84261.1"/>
    <property type="molecule type" value="Genomic_DNA"/>
</dbReference>
<keyword evidence="2" id="KW-1185">Reference proteome</keyword>
<organism evidence="1 2">
    <name type="scientific">Rubellimicrobium thermophilum DSM 16684</name>
    <dbReference type="NCBI Taxonomy" id="1123069"/>
    <lineage>
        <taxon>Bacteria</taxon>
        <taxon>Pseudomonadati</taxon>
        <taxon>Pseudomonadota</taxon>
        <taxon>Alphaproteobacteria</taxon>
        <taxon>Rhodobacterales</taxon>
        <taxon>Roseobacteraceae</taxon>
        <taxon>Rubellimicrobium</taxon>
    </lineage>
</organism>
<dbReference type="Gene3D" id="3.40.50.1240">
    <property type="entry name" value="Phosphoglycerate mutase-like"/>
    <property type="match status" value="1"/>
</dbReference>
<dbReference type="InterPro" id="IPR029033">
    <property type="entry name" value="His_PPase_superfam"/>
</dbReference>
<evidence type="ECO:0000313" key="1">
    <source>
        <dbReference type="EMBL" id="EPX84261.1"/>
    </source>
</evidence>
<dbReference type="GO" id="GO:0016787">
    <property type="term" value="F:hydrolase activity"/>
    <property type="evidence" value="ECO:0007669"/>
    <property type="project" value="UniProtKB-KW"/>
</dbReference>
<dbReference type="OrthoDB" id="9810154at2"/>
<keyword evidence="1" id="KW-0378">Hydrolase</keyword>
<protein>
    <submittedName>
        <fullName evidence="1">Phosphohistidine phosphatase SixA</fullName>
        <ecNumber evidence="1">3.1.3.-</ecNumber>
    </submittedName>
</protein>
<comment type="caution">
    <text evidence="1">The sequence shown here is derived from an EMBL/GenBank/DDBJ whole genome shotgun (WGS) entry which is preliminary data.</text>
</comment>
<evidence type="ECO:0000313" key="2">
    <source>
        <dbReference type="Proteomes" id="UP000015346"/>
    </source>
</evidence>
<dbReference type="PATRIC" id="fig|1123069.3.peg.2454"/>
<dbReference type="Pfam" id="PF00300">
    <property type="entry name" value="His_Phos_1"/>
    <property type="match status" value="1"/>
</dbReference>
<sequence length="167" mass="18259">MSLHLLLIRHAKSDWSDPRLPDHERPLNPRGRRDAPRMGAWIAAQGYAPQEVLCSDALRTRQTLALMLPLWAPPPEVSYHRALYHATPEAMLAVLEGASASRVALIGHNPGIGQLMARLARQAPAHPRWGDVPTCAVAALSFDAPDWFAIREGTGRLEAFAVPADLA</sequence>
<dbReference type="HOGENOM" id="CLU_084603_2_1_5"/>
<accession>S9QS89</accession>
<dbReference type="CDD" id="cd07067">
    <property type="entry name" value="HP_PGM_like"/>
    <property type="match status" value="1"/>
</dbReference>
<dbReference type="InterPro" id="IPR013078">
    <property type="entry name" value="His_Pase_superF_clade-1"/>
</dbReference>
<proteinExistence type="predicted"/>
<dbReference type="STRING" id="1123069.ruthe_02473"/>
<dbReference type="EC" id="3.1.3.-" evidence="1"/>
<reference evidence="1 2" key="1">
    <citation type="journal article" date="2013" name="Stand. Genomic Sci.">
        <title>Genome sequence of the reddish-pigmented Rubellimicrobium thermophilum type strain (DSM 16684(T)), a member of the Roseobacter clade.</title>
        <authorList>
            <person name="Fiebig A."/>
            <person name="Riedel T."/>
            <person name="Gronow S."/>
            <person name="Petersen J."/>
            <person name="Klenk H.P."/>
            <person name="Goker M."/>
        </authorList>
    </citation>
    <scope>NUCLEOTIDE SEQUENCE [LARGE SCALE GENOMIC DNA]</scope>
    <source>
        <strain evidence="1 2">DSM 16684</strain>
    </source>
</reference>
<dbReference type="AlphaFoldDB" id="S9QS89"/>
<dbReference type="Proteomes" id="UP000015346">
    <property type="component" value="Unassembled WGS sequence"/>
</dbReference>
<dbReference type="PANTHER" id="PTHR47623">
    <property type="entry name" value="OS09G0287300 PROTEIN"/>
    <property type="match status" value="1"/>
</dbReference>
<dbReference type="PANTHER" id="PTHR47623:SF1">
    <property type="entry name" value="OS09G0287300 PROTEIN"/>
    <property type="match status" value="1"/>
</dbReference>
<dbReference type="SMART" id="SM00855">
    <property type="entry name" value="PGAM"/>
    <property type="match status" value="1"/>
</dbReference>
<dbReference type="RefSeq" id="WP_021098553.1">
    <property type="nucleotide sequence ID" value="NZ_KE557322.1"/>
</dbReference>
<name>S9QS89_9RHOB</name>